<keyword evidence="3" id="KW-0812">Transmembrane</keyword>
<reference evidence="4 5" key="1">
    <citation type="submission" date="2018-06" db="EMBL/GenBank/DDBJ databases">
        <title>Genomic Encyclopedia of Type Strains, Phase IV (KMG-IV): sequencing the most valuable type-strain genomes for metagenomic binning, comparative biology and taxonomic classification.</title>
        <authorList>
            <person name="Goeker M."/>
        </authorList>
    </citation>
    <scope>NUCLEOTIDE SEQUENCE [LARGE SCALE GENOMIC DNA]</scope>
    <source>
        <strain evidence="4 5">DSM 5</strain>
    </source>
</reference>
<name>A0A2W7PGS6_9BACI</name>
<dbReference type="GO" id="GO:0015225">
    <property type="term" value="F:biotin transmembrane transporter activity"/>
    <property type="evidence" value="ECO:0007669"/>
    <property type="project" value="UniProtKB-UniRule"/>
</dbReference>
<feature type="transmembrane region" description="Helical" evidence="3">
    <location>
        <begin position="7"/>
        <end position="25"/>
    </location>
</feature>
<dbReference type="InterPro" id="IPR003784">
    <property type="entry name" value="BioY"/>
</dbReference>
<feature type="transmembrane region" description="Helical" evidence="3">
    <location>
        <begin position="115"/>
        <end position="134"/>
    </location>
</feature>
<accession>A0A2W7PGS6</accession>
<sequence length="183" mass="18952">MKKGSTYQYVLAAIGTAIIAVLAQVTIPLPLVPITGQTLAIGLVVTILGMKSGVLAVLLYILIGAVGMPVFSGMSGGLGILVGPTGGYIVGFLPTAFIMGLYLKKFGITIPHAIVANVIGMVITLAFGTTWLKIVADLTWTAAFIGGVAPFIIVGLLKAVLAAWLGVTVRRRLKTTQFIQATA</sequence>
<evidence type="ECO:0000313" key="4">
    <source>
        <dbReference type="EMBL" id="PZX07466.1"/>
    </source>
</evidence>
<comment type="caution">
    <text evidence="4">The sequence shown here is derived from an EMBL/GenBank/DDBJ whole genome shotgun (WGS) entry which is preliminary data.</text>
</comment>
<keyword evidence="2" id="KW-1003">Cell membrane</keyword>
<dbReference type="Gene3D" id="1.10.1760.20">
    <property type="match status" value="1"/>
</dbReference>
<organism evidence="4 5">
    <name type="scientific">Psychrobacillus insolitus</name>
    <dbReference type="NCBI Taxonomy" id="1461"/>
    <lineage>
        <taxon>Bacteria</taxon>
        <taxon>Bacillati</taxon>
        <taxon>Bacillota</taxon>
        <taxon>Bacilli</taxon>
        <taxon>Bacillales</taxon>
        <taxon>Bacillaceae</taxon>
        <taxon>Psychrobacillus</taxon>
    </lineage>
</organism>
<dbReference type="PIRSF" id="PIRSF016661">
    <property type="entry name" value="BioY"/>
    <property type="match status" value="1"/>
</dbReference>
<dbReference type="RefSeq" id="WP_111438112.1">
    <property type="nucleotide sequence ID" value="NZ_QKZI01000001.1"/>
</dbReference>
<dbReference type="PANTHER" id="PTHR34295:SF1">
    <property type="entry name" value="BIOTIN TRANSPORTER BIOY"/>
    <property type="match status" value="1"/>
</dbReference>
<comment type="similarity">
    <text evidence="1 2">Belongs to the BioY family.</text>
</comment>
<feature type="transmembrane region" description="Helical" evidence="3">
    <location>
        <begin position="31"/>
        <end position="50"/>
    </location>
</feature>
<evidence type="ECO:0000256" key="3">
    <source>
        <dbReference type="SAM" id="Phobius"/>
    </source>
</evidence>
<dbReference type="OrthoDB" id="9803495at2"/>
<keyword evidence="3" id="KW-1133">Transmembrane helix</keyword>
<dbReference type="AlphaFoldDB" id="A0A2W7PGS6"/>
<dbReference type="GO" id="GO:0005886">
    <property type="term" value="C:plasma membrane"/>
    <property type="evidence" value="ECO:0007669"/>
    <property type="project" value="UniProtKB-SubCell"/>
</dbReference>
<keyword evidence="2 3" id="KW-0472">Membrane</keyword>
<protein>
    <recommendedName>
        <fullName evidence="2">Biotin transporter</fullName>
    </recommendedName>
</protein>
<gene>
    <name evidence="4" type="ORF">C7437_101583</name>
</gene>
<evidence type="ECO:0000256" key="1">
    <source>
        <dbReference type="ARBA" id="ARBA00010692"/>
    </source>
</evidence>
<evidence type="ECO:0000256" key="2">
    <source>
        <dbReference type="PIRNR" id="PIRNR016661"/>
    </source>
</evidence>
<dbReference type="PANTHER" id="PTHR34295">
    <property type="entry name" value="BIOTIN TRANSPORTER BIOY"/>
    <property type="match status" value="1"/>
</dbReference>
<comment type="subcellular location">
    <subcellularLocation>
        <location evidence="2">Cell membrane</location>
        <topology evidence="2">Multi-pass membrane protein</topology>
    </subcellularLocation>
</comment>
<evidence type="ECO:0000313" key="5">
    <source>
        <dbReference type="Proteomes" id="UP000248646"/>
    </source>
</evidence>
<dbReference type="Proteomes" id="UP000248646">
    <property type="component" value="Unassembled WGS sequence"/>
</dbReference>
<feature type="transmembrane region" description="Helical" evidence="3">
    <location>
        <begin position="140"/>
        <end position="167"/>
    </location>
</feature>
<feature type="transmembrane region" description="Helical" evidence="3">
    <location>
        <begin position="86"/>
        <end position="103"/>
    </location>
</feature>
<proteinExistence type="inferred from homology"/>
<dbReference type="Pfam" id="PF02632">
    <property type="entry name" value="BioY"/>
    <property type="match status" value="1"/>
</dbReference>
<keyword evidence="2" id="KW-0813">Transport</keyword>
<keyword evidence="5" id="KW-1185">Reference proteome</keyword>
<dbReference type="EMBL" id="QKZI01000001">
    <property type="protein sequence ID" value="PZX07466.1"/>
    <property type="molecule type" value="Genomic_DNA"/>
</dbReference>